<dbReference type="InterPro" id="IPR016181">
    <property type="entry name" value="Acyl_CoA_acyltransferase"/>
</dbReference>
<dbReference type="PROSITE" id="PS51186">
    <property type="entry name" value="GNAT"/>
    <property type="match status" value="1"/>
</dbReference>
<dbReference type="EC" id="2.3.-.-" evidence="2"/>
<name>A0ABW4ZLW7_9SPHI</name>
<sequence length="175" mass="20429">MIVRKATINDNEQIFSLYKKLAIVPDGIIRNPSEITEQYVSNFLEESIDNGLILVAVNEYQIVGEIHAATPKIYAFQHLLTDLTIVIDPSKQGQGLGKIIFKEFLYVVETSFPHILRVELYTREHNERNVKFYESLGFINEGRQERKIYLSKNCFHTPIHMVWFNPNYDMGYDQK</sequence>
<dbReference type="EMBL" id="JBHUHZ010000001">
    <property type="protein sequence ID" value="MFD2163065.1"/>
    <property type="molecule type" value="Genomic_DNA"/>
</dbReference>
<dbReference type="Gene3D" id="3.40.630.30">
    <property type="match status" value="1"/>
</dbReference>
<protein>
    <submittedName>
        <fullName evidence="2">GNAT family N-acetyltransferase</fullName>
        <ecNumber evidence="2">2.3.-.-</ecNumber>
    </submittedName>
</protein>
<comment type="caution">
    <text evidence="2">The sequence shown here is derived from an EMBL/GenBank/DDBJ whole genome shotgun (WGS) entry which is preliminary data.</text>
</comment>
<keyword evidence="2" id="KW-0012">Acyltransferase</keyword>
<organism evidence="2 3">
    <name type="scientific">Paradesertivirga mongoliensis</name>
    <dbReference type="NCBI Taxonomy" id="2100740"/>
    <lineage>
        <taxon>Bacteria</taxon>
        <taxon>Pseudomonadati</taxon>
        <taxon>Bacteroidota</taxon>
        <taxon>Sphingobacteriia</taxon>
        <taxon>Sphingobacteriales</taxon>
        <taxon>Sphingobacteriaceae</taxon>
        <taxon>Paradesertivirga</taxon>
    </lineage>
</organism>
<evidence type="ECO:0000313" key="2">
    <source>
        <dbReference type="EMBL" id="MFD2163065.1"/>
    </source>
</evidence>
<dbReference type="SUPFAM" id="SSF55729">
    <property type="entry name" value="Acyl-CoA N-acyltransferases (Nat)"/>
    <property type="match status" value="1"/>
</dbReference>
<accession>A0ABW4ZLW7</accession>
<keyword evidence="3" id="KW-1185">Reference proteome</keyword>
<evidence type="ECO:0000259" key="1">
    <source>
        <dbReference type="PROSITE" id="PS51186"/>
    </source>
</evidence>
<feature type="domain" description="N-acetyltransferase" evidence="1">
    <location>
        <begin position="1"/>
        <end position="166"/>
    </location>
</feature>
<dbReference type="Pfam" id="PF13508">
    <property type="entry name" value="Acetyltransf_7"/>
    <property type="match status" value="1"/>
</dbReference>
<keyword evidence="2" id="KW-0808">Transferase</keyword>
<evidence type="ECO:0000313" key="3">
    <source>
        <dbReference type="Proteomes" id="UP001597387"/>
    </source>
</evidence>
<dbReference type="GO" id="GO:0016746">
    <property type="term" value="F:acyltransferase activity"/>
    <property type="evidence" value="ECO:0007669"/>
    <property type="project" value="UniProtKB-KW"/>
</dbReference>
<proteinExistence type="predicted"/>
<dbReference type="InterPro" id="IPR000182">
    <property type="entry name" value="GNAT_dom"/>
</dbReference>
<gene>
    <name evidence="2" type="ORF">ACFSJU_11735</name>
</gene>
<dbReference type="Proteomes" id="UP001597387">
    <property type="component" value="Unassembled WGS sequence"/>
</dbReference>
<reference evidence="3" key="1">
    <citation type="journal article" date="2019" name="Int. J. Syst. Evol. Microbiol.">
        <title>The Global Catalogue of Microorganisms (GCM) 10K type strain sequencing project: providing services to taxonomists for standard genome sequencing and annotation.</title>
        <authorList>
            <consortium name="The Broad Institute Genomics Platform"/>
            <consortium name="The Broad Institute Genome Sequencing Center for Infectious Disease"/>
            <person name="Wu L."/>
            <person name="Ma J."/>
        </authorList>
    </citation>
    <scope>NUCLEOTIDE SEQUENCE [LARGE SCALE GENOMIC DNA]</scope>
    <source>
        <strain evidence="3">KCTC 42217</strain>
    </source>
</reference>